<sequence length="279" mass="29895">MKRGLFSMLGKEVRLGRLIPNADGHYFGLTVDHAIARGVMPGLDTIGATIAKMAAGGPNAITMHKGIAEKCFAPYAGKVPLVLKLTTFGVYHFEEDVQVADVDEAVCLGADAVSTGCIVGGDNQDQQLAQLGRLSRDAAKVGMPIICHIYPRGNHITGAEQYSVENVTYAARAAAELGIDLVKTNYTGDPESFARVVQAVPTRVAIAGGTKCKTVRDYLQMTRDVIDAGAAGVTYGRFVFQYRDVTALVKTLGQVIHKGLSVKEATELLEQLEQNKNKE</sequence>
<dbReference type="EMBL" id="JACRTB010000003">
    <property type="protein sequence ID" value="MBC8575403.1"/>
    <property type="molecule type" value="Genomic_DNA"/>
</dbReference>
<keyword evidence="2" id="KW-1185">Reference proteome</keyword>
<dbReference type="CDD" id="cd00958">
    <property type="entry name" value="DhnA"/>
    <property type="match status" value="1"/>
</dbReference>
<gene>
    <name evidence="1" type="ORF">H8717_03110</name>
</gene>
<evidence type="ECO:0000313" key="1">
    <source>
        <dbReference type="EMBL" id="MBC8575403.1"/>
    </source>
</evidence>
<comment type="caution">
    <text evidence="1">The sequence shown here is derived from an EMBL/GenBank/DDBJ whole genome shotgun (WGS) entry which is preliminary data.</text>
</comment>
<dbReference type="SUPFAM" id="SSF51569">
    <property type="entry name" value="Aldolase"/>
    <property type="match status" value="1"/>
</dbReference>
<dbReference type="NCBIfam" id="NF005556">
    <property type="entry name" value="PRK07226.1"/>
    <property type="match status" value="1"/>
</dbReference>
<dbReference type="InterPro" id="IPR013785">
    <property type="entry name" value="Aldolase_TIM"/>
</dbReference>
<organism evidence="1 2">
    <name type="scientific">Yanshouia hominis</name>
    <dbReference type="NCBI Taxonomy" id="2763673"/>
    <lineage>
        <taxon>Bacteria</taxon>
        <taxon>Bacillati</taxon>
        <taxon>Bacillota</taxon>
        <taxon>Clostridia</taxon>
        <taxon>Eubacteriales</taxon>
        <taxon>Oscillospiraceae</taxon>
        <taxon>Yanshouia</taxon>
    </lineage>
</organism>
<dbReference type="PANTHER" id="PTHR47916:SF1">
    <property type="entry name" value="3-HYDROXY-5-PHOSPHONOOXYPENTANE-2,4-DIONE THIOLASE"/>
    <property type="match status" value="1"/>
</dbReference>
<dbReference type="Proteomes" id="UP000658131">
    <property type="component" value="Unassembled WGS sequence"/>
</dbReference>
<dbReference type="Pfam" id="PF01791">
    <property type="entry name" value="DeoC"/>
    <property type="match status" value="1"/>
</dbReference>
<dbReference type="SMART" id="SM01133">
    <property type="entry name" value="DeoC"/>
    <property type="match status" value="1"/>
</dbReference>
<dbReference type="PIRSF" id="PIRSF038992">
    <property type="entry name" value="Aldolase_Ia"/>
    <property type="match status" value="1"/>
</dbReference>
<dbReference type="PANTHER" id="PTHR47916">
    <property type="entry name" value="FRUCTOSE-BISPHOSPHATE ALDOLASE CLASS 1"/>
    <property type="match status" value="1"/>
</dbReference>
<accession>A0ABR7NG71</accession>
<evidence type="ECO:0000313" key="2">
    <source>
        <dbReference type="Proteomes" id="UP000658131"/>
    </source>
</evidence>
<reference evidence="1 2" key="1">
    <citation type="submission" date="2020-08" db="EMBL/GenBank/DDBJ databases">
        <title>Genome public.</title>
        <authorList>
            <person name="Liu C."/>
            <person name="Sun Q."/>
        </authorList>
    </citation>
    <scope>NUCLEOTIDE SEQUENCE [LARGE SCALE GENOMIC DNA]</scope>
    <source>
        <strain evidence="1 2">BX1</strain>
    </source>
</reference>
<dbReference type="InterPro" id="IPR041720">
    <property type="entry name" value="FbaB-like"/>
</dbReference>
<dbReference type="InterPro" id="IPR002915">
    <property type="entry name" value="DeoC/FbaB/LacD_aldolase"/>
</dbReference>
<proteinExistence type="predicted"/>
<name>A0ABR7NG71_9FIRM</name>
<dbReference type="Gene3D" id="3.20.20.70">
    <property type="entry name" value="Aldolase class I"/>
    <property type="match status" value="1"/>
</dbReference>
<protein>
    <submittedName>
        <fullName evidence="1">Fructose-bisphosphate aldolase</fullName>
    </submittedName>
</protein>
<dbReference type="InterPro" id="IPR050456">
    <property type="entry name" value="DeoC/FbaB_aldolase"/>
</dbReference>